<keyword evidence="4" id="KW-1185">Reference proteome</keyword>
<dbReference type="EMBL" id="CP001103">
    <property type="protein sequence ID" value="AEA98760.1"/>
    <property type="molecule type" value="Genomic_DNA"/>
</dbReference>
<evidence type="ECO:0000256" key="2">
    <source>
        <dbReference type="SAM" id="SignalP"/>
    </source>
</evidence>
<reference evidence="3 4" key="2">
    <citation type="journal article" date="2015" name="Antonie Van Leeuwenhoek">
        <title>Ecophysiological diversity of a novel member of the genus Alteromonas, and description of Alteromonas mediterranea sp. nov.</title>
        <authorList>
            <person name="Ivanova E.P."/>
            <person name="Lopez-Perez M."/>
            <person name="Zabalos M."/>
            <person name="Nguyen S.H."/>
            <person name="Webb H.K."/>
            <person name="Ryan J."/>
            <person name="Lagutin K."/>
            <person name="Vyssotski M."/>
            <person name="Crawford R.J."/>
            <person name="Rodriguez-Valera F."/>
        </authorList>
    </citation>
    <scope>NUCLEOTIDE SEQUENCE [LARGE SCALE GENOMIC DNA]</scope>
    <source>
        <strain evidence="4">DSM 17117 / CIP 110805 / LMG 28347 / Deep ecotype</strain>
    </source>
</reference>
<reference evidence="3 4" key="1">
    <citation type="journal article" date="2008" name="ISME J.">
        <title>Comparative genomics of two ecotypes of the marine planktonic copiotroph Alteromonas macleodii suggests alternative lifestyles associated with different kinds of particulate organic matter.</title>
        <authorList>
            <person name="Ivars-Martinez E."/>
            <person name="Martin-Cuadrado A.B."/>
            <person name="D'Auria G."/>
            <person name="Mira A."/>
            <person name="Ferriera S."/>
            <person name="Johnson J."/>
            <person name="Friedman R."/>
            <person name="Rodriguez-Valera F."/>
        </authorList>
    </citation>
    <scope>NUCLEOTIDE SEQUENCE [LARGE SCALE GENOMIC DNA]</scope>
    <source>
        <strain evidence="4">DSM 17117 / CIP 110805 / LMG 28347 / Deep ecotype</strain>
    </source>
</reference>
<keyword evidence="1" id="KW-0812">Transmembrane</keyword>
<keyword evidence="2" id="KW-0732">Signal</keyword>
<evidence type="ECO:0000256" key="1">
    <source>
        <dbReference type="SAM" id="Phobius"/>
    </source>
</evidence>
<dbReference type="AlphaFoldDB" id="F2G8Q0"/>
<gene>
    <name evidence="3" type="ordered locus">MADE_1013130</name>
</gene>
<feature type="chain" id="PRO_5003278835" description="PEP-CTERM sorting domain-containing protein" evidence="2">
    <location>
        <begin position="25"/>
        <end position="278"/>
    </location>
</feature>
<dbReference type="RefSeq" id="WP_012519052.1">
    <property type="nucleotide sequence ID" value="NC_011138.3"/>
</dbReference>
<dbReference type="HOGENOM" id="CLU_999802_0_0_6"/>
<keyword evidence="1" id="KW-0472">Membrane</keyword>
<evidence type="ECO:0000313" key="4">
    <source>
        <dbReference type="Proteomes" id="UP000001870"/>
    </source>
</evidence>
<accession>F2G8Q0</accession>
<feature type="transmembrane region" description="Helical" evidence="1">
    <location>
        <begin position="254"/>
        <end position="273"/>
    </location>
</feature>
<name>F2G8Q0_ALTMD</name>
<evidence type="ECO:0008006" key="5">
    <source>
        <dbReference type="Google" id="ProtNLM"/>
    </source>
</evidence>
<proteinExistence type="predicted"/>
<keyword evidence="1" id="KW-1133">Transmembrane helix</keyword>
<evidence type="ECO:0000313" key="3">
    <source>
        <dbReference type="EMBL" id="AEA98760.1"/>
    </source>
</evidence>
<sequence>MKNVKNALSALALMSMGALNTVSADTVSAGGIQWDTTDNNGNAGMSAQVSYQQWFTTGAYGYDNVNEVFVINESSNNGVTPGQGVLTGLGVFTVFSEGRTNAFPSFCVDGLLECELTFEFGGLVPQQNGSFDFSNGWLNVYYDNSPSLNPFNQSGPLIFGGGATTTSYQRFAATQNGDLWASFEFDFFDFIPDDPADPFRAGFASAGLNVVGGIPEVVEAINFGSDLYDFFFTSETQINNLNYSQTATASITSVSSPATIGLMGLALFAVGGLSRKRK</sequence>
<dbReference type="KEGG" id="amc:MADE_1013130"/>
<feature type="signal peptide" evidence="2">
    <location>
        <begin position="1"/>
        <end position="24"/>
    </location>
</feature>
<protein>
    <recommendedName>
        <fullName evidence="5">PEP-CTERM sorting domain-containing protein</fullName>
    </recommendedName>
</protein>
<organism evidence="3 4">
    <name type="scientific">Alteromonas mediterranea (strain DSM 17117 / CIP 110805 / LMG 28347 / Deep ecotype)</name>
    <dbReference type="NCBI Taxonomy" id="1774373"/>
    <lineage>
        <taxon>Bacteria</taxon>
        <taxon>Pseudomonadati</taxon>
        <taxon>Pseudomonadota</taxon>
        <taxon>Gammaproteobacteria</taxon>
        <taxon>Alteromonadales</taxon>
        <taxon>Alteromonadaceae</taxon>
        <taxon>Alteromonas/Salinimonas group</taxon>
        <taxon>Alteromonas</taxon>
    </lineage>
</organism>
<dbReference type="Proteomes" id="UP000001870">
    <property type="component" value="Chromosome"/>
</dbReference>